<evidence type="ECO:0000313" key="3">
    <source>
        <dbReference type="Proteomes" id="UP000570517"/>
    </source>
</evidence>
<accession>A0A850PVW2</accession>
<reference evidence="2 3" key="1">
    <citation type="submission" date="2020-05" db="EMBL/GenBank/DDBJ databases">
        <title>Draft genome sequence of Mycobacterium hippocampi DL, isolated from European seabass, Dicentrarchus labrax, reared in fish farms.</title>
        <authorList>
            <person name="Stathopoulou P."/>
            <person name="Asimakis E."/>
            <person name="Tzokas K."/>
            <person name="Batargias C."/>
            <person name="Tsiamis G."/>
        </authorList>
    </citation>
    <scope>NUCLEOTIDE SEQUENCE [LARGE SCALE GENOMIC DNA]</scope>
    <source>
        <strain evidence="2 3">DL</strain>
    </source>
</reference>
<dbReference type="AlphaFoldDB" id="A0A850PVW2"/>
<sequence length="231" mass="26043">MSSTPESQRGDVAFVGFADDPPAGSRRKQRTPKTDERVKIRLHGYPYDFLVRVATARGSEPTLAELTIVADHPDSHPVDYKALRSVPARRLAYSARQWIARAGGTFAMPDDYRRDSAQPENADPRLTELHWRIEQAVMEGLPVRETIAQDLHVGKRTVDRMIAKARALGLLDGVEIPKRPSPRQRDTLRARHLAELWLSENDRDEEPPPDLLAEIAALRGETTDEDQEADR</sequence>
<evidence type="ECO:0000256" key="1">
    <source>
        <dbReference type="SAM" id="MobiDB-lite"/>
    </source>
</evidence>
<dbReference type="RefSeq" id="WP_178359965.1">
    <property type="nucleotide sequence ID" value="NZ_JABFYL010000039.1"/>
</dbReference>
<keyword evidence="3" id="KW-1185">Reference proteome</keyword>
<organism evidence="2 3">
    <name type="scientific">Mycolicibacterium hippocampi</name>
    <dbReference type="NCBI Taxonomy" id="659824"/>
    <lineage>
        <taxon>Bacteria</taxon>
        <taxon>Bacillati</taxon>
        <taxon>Actinomycetota</taxon>
        <taxon>Actinomycetes</taxon>
        <taxon>Mycobacteriales</taxon>
        <taxon>Mycobacteriaceae</taxon>
        <taxon>Mycolicibacterium</taxon>
    </lineage>
</organism>
<evidence type="ECO:0000313" key="2">
    <source>
        <dbReference type="EMBL" id="NVN51686.1"/>
    </source>
</evidence>
<dbReference type="Proteomes" id="UP000570517">
    <property type="component" value="Unassembled WGS sequence"/>
</dbReference>
<proteinExistence type="predicted"/>
<comment type="caution">
    <text evidence="2">The sequence shown here is derived from an EMBL/GenBank/DDBJ whole genome shotgun (WGS) entry which is preliminary data.</text>
</comment>
<gene>
    <name evidence="2" type="ORF">HLY00_1674</name>
</gene>
<name>A0A850PVW2_9MYCO</name>
<dbReference type="EMBL" id="JABFYL010000039">
    <property type="protein sequence ID" value="NVN51686.1"/>
    <property type="molecule type" value="Genomic_DNA"/>
</dbReference>
<feature type="region of interest" description="Disordered" evidence="1">
    <location>
        <begin position="1"/>
        <end position="36"/>
    </location>
</feature>
<protein>
    <submittedName>
        <fullName evidence="2">Uncharacterized protein</fullName>
    </submittedName>
</protein>